<proteinExistence type="predicted"/>
<keyword evidence="2" id="KW-1185">Reference proteome</keyword>
<dbReference type="EMBL" id="JAVRFD010000011">
    <property type="protein sequence ID" value="MDT0545612.1"/>
    <property type="molecule type" value="Genomic_DNA"/>
</dbReference>
<protein>
    <submittedName>
        <fullName evidence="1">Uncharacterized protein</fullName>
    </submittedName>
</protein>
<gene>
    <name evidence="1" type="ORF">RND15_23275</name>
</gene>
<comment type="caution">
    <text evidence="1">The sequence shown here is derived from an EMBL/GenBank/DDBJ whole genome shotgun (WGS) entry which is preliminary data.</text>
</comment>
<dbReference type="RefSeq" id="WP_311726095.1">
    <property type="nucleotide sequence ID" value="NZ_JAVRFD010000011.1"/>
</dbReference>
<dbReference type="Proteomes" id="UP001180754">
    <property type="component" value="Unassembled WGS sequence"/>
</dbReference>
<evidence type="ECO:0000313" key="1">
    <source>
        <dbReference type="EMBL" id="MDT0545612.1"/>
    </source>
</evidence>
<reference evidence="1" key="1">
    <citation type="submission" date="2024-05" db="EMBL/GenBank/DDBJ databases">
        <title>30 novel species of actinomycetes from the DSMZ collection.</title>
        <authorList>
            <person name="Nouioui I."/>
        </authorList>
    </citation>
    <scope>NUCLEOTIDE SEQUENCE</scope>
    <source>
        <strain evidence="1">DSM 41529</strain>
    </source>
</reference>
<accession>A0ABU2XJM6</accession>
<evidence type="ECO:0000313" key="2">
    <source>
        <dbReference type="Proteomes" id="UP001180754"/>
    </source>
</evidence>
<organism evidence="1 2">
    <name type="scientific">Streptomyces lonegramiae</name>
    <dbReference type="NCBI Taxonomy" id="3075524"/>
    <lineage>
        <taxon>Bacteria</taxon>
        <taxon>Bacillati</taxon>
        <taxon>Actinomycetota</taxon>
        <taxon>Actinomycetes</taxon>
        <taxon>Kitasatosporales</taxon>
        <taxon>Streptomycetaceae</taxon>
        <taxon>Streptomyces</taxon>
    </lineage>
</organism>
<sequence>MSDSLLTAIITAITAFAGSWLAHWGLRHQVKAQREVTAADLAERRAAESRATQKAACIQFIDTAIRCAAVIQEARQPGLIDDEYQDRLTAARSALSDLIRAQAVLSVEGPGSVAVAATEARWSVDREFVAARAERNGLVSAEAVNAKGSARRRAVGRVGQAARRAFGNDDEPPLAAPCVSGVA</sequence>
<name>A0ABU2XJM6_9ACTN</name>